<evidence type="ECO:0000256" key="1">
    <source>
        <dbReference type="ARBA" id="ARBA00022491"/>
    </source>
</evidence>
<evidence type="ECO:0000256" key="2">
    <source>
        <dbReference type="ARBA" id="ARBA00023125"/>
    </source>
</evidence>
<reference evidence="5 6" key="1">
    <citation type="submission" date="2021-01" db="EMBL/GenBank/DDBJ databases">
        <title>Genomic Encyclopedia of Type Strains, Phase IV (KMG-IV): sequencing the most valuable type-strain genomes for metagenomic binning, comparative biology and taxonomic classification.</title>
        <authorList>
            <person name="Goeker M."/>
        </authorList>
    </citation>
    <scope>NUCLEOTIDE SEQUENCE [LARGE SCALE GENOMIC DNA]</scope>
    <source>
        <strain evidence="5 6">DSM 24834</strain>
    </source>
</reference>
<keyword evidence="1" id="KW-0678">Repressor</keyword>
<organism evidence="5 6">
    <name type="scientific">Rossellomorea pakistanensis</name>
    <dbReference type="NCBI Taxonomy" id="992288"/>
    <lineage>
        <taxon>Bacteria</taxon>
        <taxon>Bacillati</taxon>
        <taxon>Bacillota</taxon>
        <taxon>Bacilli</taxon>
        <taxon>Bacillales</taxon>
        <taxon>Bacillaceae</taxon>
        <taxon>Rossellomorea</taxon>
    </lineage>
</organism>
<dbReference type="PRINTS" id="PR00455">
    <property type="entry name" value="HTHTETR"/>
</dbReference>
<accession>A0ABS2NJ97</accession>
<evidence type="ECO:0000259" key="4">
    <source>
        <dbReference type="PROSITE" id="PS50977"/>
    </source>
</evidence>
<dbReference type="EMBL" id="JAFBDZ010000006">
    <property type="protein sequence ID" value="MBM7587875.1"/>
    <property type="molecule type" value="Genomic_DNA"/>
</dbReference>
<dbReference type="SUPFAM" id="SSF46689">
    <property type="entry name" value="Homeodomain-like"/>
    <property type="match status" value="1"/>
</dbReference>
<dbReference type="RefSeq" id="WP_205175053.1">
    <property type="nucleotide sequence ID" value="NZ_JAFBDZ010000006.1"/>
</dbReference>
<protein>
    <submittedName>
        <fullName evidence="5">AcrR family transcriptional regulator</fullName>
    </submittedName>
</protein>
<dbReference type="PANTHER" id="PTHR43479:SF22">
    <property type="entry name" value="TRANSCRIPTIONAL REGULATOR, TETR FAMILY"/>
    <property type="match status" value="1"/>
</dbReference>
<sequence>MKEKERLIIETAMKLFATKGFTATSIQEIATESGISKGAFYLHFKSKEALLLAILKYYFNRMHTMINKIENENLDPRTQFMKQMQCQLIEIQKHKEFIIMQARENAIPFNDEIEQLIHSMRLESNLFYTKSIMSIYGKKVKPYLYDVSLMLQGFFHSFLELIMLDKIKVDIPYLTEYMLKRADDIVEGLLKSNDPSVVPTEKMEQFISDSISKNLNKESILKSIQRYKEQFSQKKEEDVYITLEVLEEEIARDHSRIPVIQGMLANLKDHKPLKEFRRLVAQYFGISL</sequence>
<dbReference type="PROSITE" id="PS50977">
    <property type="entry name" value="HTH_TETR_2"/>
    <property type="match status" value="1"/>
</dbReference>
<feature type="DNA-binding region" description="H-T-H motif" evidence="3">
    <location>
        <begin position="25"/>
        <end position="44"/>
    </location>
</feature>
<dbReference type="Pfam" id="PF00440">
    <property type="entry name" value="TetR_N"/>
    <property type="match status" value="1"/>
</dbReference>
<name>A0ABS2NJ97_9BACI</name>
<keyword evidence="2 3" id="KW-0238">DNA-binding</keyword>
<evidence type="ECO:0000256" key="3">
    <source>
        <dbReference type="PROSITE-ProRule" id="PRU00335"/>
    </source>
</evidence>
<dbReference type="InterPro" id="IPR009057">
    <property type="entry name" value="Homeodomain-like_sf"/>
</dbReference>
<dbReference type="InterPro" id="IPR050624">
    <property type="entry name" value="HTH-type_Tx_Regulator"/>
</dbReference>
<feature type="domain" description="HTH tetR-type" evidence="4">
    <location>
        <begin position="2"/>
        <end position="62"/>
    </location>
</feature>
<dbReference type="Gene3D" id="1.10.357.10">
    <property type="entry name" value="Tetracycline Repressor, domain 2"/>
    <property type="match status" value="1"/>
</dbReference>
<dbReference type="InterPro" id="IPR023772">
    <property type="entry name" value="DNA-bd_HTH_TetR-type_CS"/>
</dbReference>
<dbReference type="PROSITE" id="PS01081">
    <property type="entry name" value="HTH_TETR_1"/>
    <property type="match status" value="1"/>
</dbReference>
<proteinExistence type="predicted"/>
<comment type="caution">
    <text evidence="5">The sequence shown here is derived from an EMBL/GenBank/DDBJ whole genome shotgun (WGS) entry which is preliminary data.</text>
</comment>
<dbReference type="Proteomes" id="UP001646157">
    <property type="component" value="Unassembled WGS sequence"/>
</dbReference>
<dbReference type="InterPro" id="IPR001647">
    <property type="entry name" value="HTH_TetR"/>
</dbReference>
<evidence type="ECO:0000313" key="6">
    <source>
        <dbReference type="Proteomes" id="UP001646157"/>
    </source>
</evidence>
<evidence type="ECO:0000313" key="5">
    <source>
        <dbReference type="EMBL" id="MBM7587875.1"/>
    </source>
</evidence>
<dbReference type="PANTHER" id="PTHR43479">
    <property type="entry name" value="ACREF/ENVCD OPERON REPRESSOR-RELATED"/>
    <property type="match status" value="1"/>
</dbReference>
<keyword evidence="6" id="KW-1185">Reference proteome</keyword>
<gene>
    <name evidence="5" type="ORF">JOC86_004450</name>
</gene>